<keyword evidence="2" id="KW-1185">Reference proteome</keyword>
<feature type="signal peptide" evidence="1">
    <location>
        <begin position="1"/>
        <end position="29"/>
    </location>
</feature>
<reference evidence="3" key="1">
    <citation type="submission" date="2017-02" db="UniProtKB">
        <authorList>
            <consortium name="WormBaseParasite"/>
        </authorList>
    </citation>
    <scope>IDENTIFICATION</scope>
</reference>
<sequence length="83" mass="9356">MGNFDLLSALKSIMLLFLNGWTLSRLAAAQKHQAELVACEEQQIIQDVKIISSYFCYAISKKDNISEYLILCVMDPAKMLISI</sequence>
<protein>
    <submittedName>
        <fullName evidence="3">Secreted protein</fullName>
    </submittedName>
</protein>
<organism evidence="2 3">
    <name type="scientific">Elaeophora elaphi</name>
    <dbReference type="NCBI Taxonomy" id="1147741"/>
    <lineage>
        <taxon>Eukaryota</taxon>
        <taxon>Metazoa</taxon>
        <taxon>Ecdysozoa</taxon>
        <taxon>Nematoda</taxon>
        <taxon>Chromadorea</taxon>
        <taxon>Rhabditida</taxon>
        <taxon>Spirurina</taxon>
        <taxon>Spiruromorpha</taxon>
        <taxon>Filarioidea</taxon>
        <taxon>Onchocercidae</taxon>
        <taxon>Elaeophora</taxon>
    </lineage>
</organism>
<proteinExistence type="predicted"/>
<dbReference type="Proteomes" id="UP000050640">
    <property type="component" value="Unplaced"/>
</dbReference>
<dbReference type="WBParaSite" id="EEL_0000419801-mRNA-1">
    <property type="protein sequence ID" value="EEL_0000419801-mRNA-1"/>
    <property type="gene ID" value="EEL_0000419801"/>
</dbReference>
<accession>A0A0R3RR50</accession>
<evidence type="ECO:0000313" key="2">
    <source>
        <dbReference type="Proteomes" id="UP000050640"/>
    </source>
</evidence>
<keyword evidence="1" id="KW-0732">Signal</keyword>
<dbReference type="AlphaFoldDB" id="A0A0R3RR50"/>
<evidence type="ECO:0000313" key="3">
    <source>
        <dbReference type="WBParaSite" id="EEL_0000419801-mRNA-1"/>
    </source>
</evidence>
<feature type="chain" id="PRO_5006447731" evidence="1">
    <location>
        <begin position="30"/>
        <end position="83"/>
    </location>
</feature>
<evidence type="ECO:0000256" key="1">
    <source>
        <dbReference type="SAM" id="SignalP"/>
    </source>
</evidence>
<name>A0A0R3RR50_9BILA</name>